<dbReference type="SUPFAM" id="SSF52954">
    <property type="entry name" value="Class II aaRS ABD-related"/>
    <property type="match status" value="1"/>
</dbReference>
<dbReference type="GO" id="GO:0005524">
    <property type="term" value="F:ATP binding"/>
    <property type="evidence" value="ECO:0007669"/>
    <property type="project" value="UniProtKB-KW"/>
</dbReference>
<evidence type="ECO:0000256" key="5">
    <source>
        <dbReference type="ARBA" id="ARBA00022741"/>
    </source>
</evidence>
<evidence type="ECO:0000313" key="13">
    <source>
        <dbReference type="Proteomes" id="UP000308444"/>
    </source>
</evidence>
<dbReference type="Pfam" id="PF00587">
    <property type="entry name" value="tRNA-synt_2b"/>
    <property type="match status" value="1"/>
</dbReference>
<keyword evidence="8" id="KW-0648">Protein biosynthesis</keyword>
<evidence type="ECO:0000256" key="10">
    <source>
        <dbReference type="ARBA" id="ARBA00049515"/>
    </source>
</evidence>
<keyword evidence="7" id="KW-0067">ATP-binding</keyword>
<evidence type="ECO:0000256" key="3">
    <source>
        <dbReference type="ARBA" id="ARBA00022490"/>
    </source>
</evidence>
<evidence type="ECO:0000256" key="4">
    <source>
        <dbReference type="ARBA" id="ARBA00022598"/>
    </source>
</evidence>
<dbReference type="SUPFAM" id="SSF55681">
    <property type="entry name" value="Class II aaRS and biotin synthetases"/>
    <property type="match status" value="1"/>
</dbReference>
<evidence type="ECO:0000256" key="9">
    <source>
        <dbReference type="ARBA" id="ARBA00023146"/>
    </source>
</evidence>
<dbReference type="CDD" id="cd00860">
    <property type="entry name" value="ThrRS_anticodon"/>
    <property type="match status" value="1"/>
</dbReference>
<organism evidence="12 13">
    <name type="scientific">Bacillus cereus</name>
    <dbReference type="NCBI Taxonomy" id="1396"/>
    <lineage>
        <taxon>Bacteria</taxon>
        <taxon>Bacillati</taxon>
        <taxon>Bacillota</taxon>
        <taxon>Bacilli</taxon>
        <taxon>Bacillales</taxon>
        <taxon>Bacillaceae</taxon>
        <taxon>Bacillus</taxon>
        <taxon>Bacillus cereus group</taxon>
    </lineage>
</organism>
<evidence type="ECO:0000256" key="2">
    <source>
        <dbReference type="ARBA" id="ARBA00013163"/>
    </source>
</evidence>
<dbReference type="InterPro" id="IPR036621">
    <property type="entry name" value="Anticodon-bd_dom_sf"/>
</dbReference>
<comment type="catalytic activity">
    <reaction evidence="10">
        <text>tRNA(Thr) + L-threonine + ATP = L-threonyl-tRNA(Thr) + AMP + diphosphate + H(+)</text>
        <dbReference type="Rhea" id="RHEA:24624"/>
        <dbReference type="Rhea" id="RHEA-COMP:9670"/>
        <dbReference type="Rhea" id="RHEA-COMP:9704"/>
        <dbReference type="ChEBI" id="CHEBI:15378"/>
        <dbReference type="ChEBI" id="CHEBI:30616"/>
        <dbReference type="ChEBI" id="CHEBI:33019"/>
        <dbReference type="ChEBI" id="CHEBI:57926"/>
        <dbReference type="ChEBI" id="CHEBI:78442"/>
        <dbReference type="ChEBI" id="CHEBI:78534"/>
        <dbReference type="ChEBI" id="CHEBI:456215"/>
        <dbReference type="EC" id="6.1.1.3"/>
    </reaction>
</comment>
<keyword evidence="5" id="KW-0547">Nucleotide-binding</keyword>
<dbReference type="GO" id="GO:0005737">
    <property type="term" value="C:cytoplasm"/>
    <property type="evidence" value="ECO:0007669"/>
    <property type="project" value="InterPro"/>
</dbReference>
<gene>
    <name evidence="12" type="ORF">FC695_33500</name>
</gene>
<dbReference type="GO" id="GO:0140096">
    <property type="term" value="F:catalytic activity, acting on a protein"/>
    <property type="evidence" value="ECO:0007669"/>
    <property type="project" value="UniProtKB-ARBA"/>
</dbReference>
<dbReference type="GO" id="GO:0006435">
    <property type="term" value="P:threonyl-tRNA aminoacylation"/>
    <property type="evidence" value="ECO:0007669"/>
    <property type="project" value="InterPro"/>
</dbReference>
<dbReference type="EMBL" id="SZOH01003295">
    <property type="protein sequence ID" value="TKI91003.1"/>
    <property type="molecule type" value="Genomic_DNA"/>
</dbReference>
<comment type="similarity">
    <text evidence="1">Belongs to the class-II aminoacyl-tRNA synthetase family.</text>
</comment>
<proteinExistence type="inferred from homology"/>
<dbReference type="Gene3D" id="3.40.50.800">
    <property type="entry name" value="Anticodon-binding domain"/>
    <property type="match status" value="1"/>
</dbReference>
<feature type="domain" description="Aminoacyl-transfer RNA synthetases class-II family profile" evidence="11">
    <location>
        <begin position="1"/>
        <end position="79"/>
    </location>
</feature>
<evidence type="ECO:0000256" key="1">
    <source>
        <dbReference type="ARBA" id="ARBA00008226"/>
    </source>
</evidence>
<dbReference type="PROSITE" id="PS50862">
    <property type="entry name" value="AA_TRNA_LIGASE_II"/>
    <property type="match status" value="1"/>
</dbReference>
<dbReference type="AlphaFoldDB" id="A0A9X9F2P2"/>
<keyword evidence="4 12" id="KW-0436">Ligase</keyword>
<keyword evidence="3" id="KW-0963">Cytoplasm</keyword>
<feature type="non-terminal residue" evidence="12">
    <location>
        <position position="1"/>
    </location>
</feature>
<evidence type="ECO:0000259" key="11">
    <source>
        <dbReference type="PROSITE" id="PS50862"/>
    </source>
</evidence>
<keyword evidence="9" id="KW-0030">Aminoacyl-tRNA synthetase</keyword>
<keyword evidence="6" id="KW-0862">Zinc</keyword>
<dbReference type="PANTHER" id="PTHR11451">
    <property type="entry name" value="THREONINE-TRNA LIGASE"/>
    <property type="match status" value="1"/>
</dbReference>
<comment type="caution">
    <text evidence="12">The sequence shown here is derived from an EMBL/GenBank/DDBJ whole genome shotgun (WGS) entry which is preliminary data.</text>
</comment>
<dbReference type="InterPro" id="IPR047246">
    <property type="entry name" value="ThrRS_anticodon"/>
</dbReference>
<evidence type="ECO:0000256" key="7">
    <source>
        <dbReference type="ARBA" id="ARBA00022840"/>
    </source>
</evidence>
<dbReference type="Proteomes" id="UP000308444">
    <property type="component" value="Unassembled WGS sequence"/>
</dbReference>
<evidence type="ECO:0000256" key="8">
    <source>
        <dbReference type="ARBA" id="ARBA00022917"/>
    </source>
</evidence>
<dbReference type="InterPro" id="IPR006195">
    <property type="entry name" value="aa-tRNA-synth_II"/>
</dbReference>
<dbReference type="FunFam" id="3.40.50.800:FF:000001">
    <property type="entry name" value="Threonine--tRNA ligase"/>
    <property type="match status" value="1"/>
</dbReference>
<dbReference type="InterPro" id="IPR004154">
    <property type="entry name" value="Anticodon-bd"/>
</dbReference>
<dbReference type="PANTHER" id="PTHR11451:SF44">
    <property type="entry name" value="THREONINE--TRNA LIGASE, CHLOROPLASTIC_MITOCHONDRIAL 2"/>
    <property type="match status" value="1"/>
</dbReference>
<dbReference type="InterPro" id="IPR002314">
    <property type="entry name" value="aa-tRNA-synt_IIb"/>
</dbReference>
<dbReference type="PRINTS" id="PR01047">
    <property type="entry name" value="TRNASYNTHTHR"/>
</dbReference>
<accession>A0A9X9F2P2</accession>
<protein>
    <recommendedName>
        <fullName evidence="2">threonine--tRNA ligase</fullName>
        <ecNumber evidence="2">6.1.1.3</ecNumber>
    </recommendedName>
</protein>
<dbReference type="GO" id="GO:0016740">
    <property type="term" value="F:transferase activity"/>
    <property type="evidence" value="ECO:0007669"/>
    <property type="project" value="UniProtKB-ARBA"/>
</dbReference>
<dbReference type="InterPro" id="IPR002320">
    <property type="entry name" value="Thr-tRNA-ligase_IIa"/>
</dbReference>
<name>A0A9X9F2P2_BACCE</name>
<dbReference type="GO" id="GO:0004829">
    <property type="term" value="F:threonine-tRNA ligase activity"/>
    <property type="evidence" value="ECO:0007669"/>
    <property type="project" value="UniProtKB-EC"/>
</dbReference>
<evidence type="ECO:0000256" key="6">
    <source>
        <dbReference type="ARBA" id="ARBA00022833"/>
    </source>
</evidence>
<reference evidence="12 13" key="1">
    <citation type="journal article" date="2019" name="Environ. Microbiol.">
        <title>An active ?-lactamase is a part of an orchestrated cell wall stress resistance network of Bacillus subtilis and related rhizosphere species.</title>
        <authorList>
            <person name="Bucher T."/>
            <person name="Keren-Paz A."/>
            <person name="Hausser J."/>
            <person name="Olender T."/>
            <person name="Cytryn E."/>
            <person name="Kolodkin-Gal I."/>
        </authorList>
    </citation>
    <scope>NUCLEOTIDE SEQUENCE [LARGE SCALE GENOMIC DNA]</scope>
    <source>
        <strain evidence="12 13">I32</strain>
    </source>
</reference>
<sequence>EGDGAFYGPKIDFHIKDALNRSHQCGTIQLDFQMPEKFDLNYIDENNEKKRPVVIHRAVLGSLDRFLAILIEHFGGAFPAWVAPVQVKVIPVSNAVHEQYANEIAHKLAQAGVRVEQDARDEKLGYKIREAQMQKVPYVLVIGDKEMENGAVNVRKYGEEKSEVIALDVFVASIEEEIKNRKY</sequence>
<dbReference type="InterPro" id="IPR045864">
    <property type="entry name" value="aa-tRNA-synth_II/BPL/LPL"/>
</dbReference>
<dbReference type="Pfam" id="PF03129">
    <property type="entry name" value="HGTP_anticodon"/>
    <property type="match status" value="1"/>
</dbReference>
<dbReference type="Gene3D" id="3.30.930.10">
    <property type="entry name" value="Bira Bifunctional Protein, Domain 2"/>
    <property type="match status" value="1"/>
</dbReference>
<evidence type="ECO:0000313" key="12">
    <source>
        <dbReference type="EMBL" id="TKI91003.1"/>
    </source>
</evidence>
<dbReference type="EC" id="6.1.1.3" evidence="2"/>